<keyword evidence="1" id="KW-0285">Flavoprotein</keyword>
<proteinExistence type="predicted"/>
<name>A0A498R716_9FIRM</name>
<keyword evidence="2" id="KW-0288">FMN</keyword>
<gene>
    <name evidence="4" type="ORF">LUCI_2395</name>
</gene>
<dbReference type="PANTHER" id="PTHR43425:SF2">
    <property type="entry name" value="OXYGEN-INSENSITIVE NADPH NITROREDUCTASE"/>
    <property type="match status" value="1"/>
</dbReference>
<dbReference type="AlphaFoldDB" id="A0A498R716"/>
<dbReference type="Proteomes" id="UP000277811">
    <property type="component" value="Unassembled WGS sequence"/>
</dbReference>
<evidence type="ECO:0000256" key="1">
    <source>
        <dbReference type="ARBA" id="ARBA00022630"/>
    </source>
</evidence>
<dbReference type="SUPFAM" id="SSF55469">
    <property type="entry name" value="FMN-dependent nitroreductase-like"/>
    <property type="match status" value="1"/>
</dbReference>
<keyword evidence="5" id="KW-1185">Reference proteome</keyword>
<evidence type="ECO:0000313" key="4">
    <source>
        <dbReference type="EMBL" id="VBB07151.1"/>
    </source>
</evidence>
<dbReference type="OrthoDB" id="9775805at2"/>
<dbReference type="InterPro" id="IPR016446">
    <property type="entry name" value="Flavin_OxRdtase_Frp"/>
</dbReference>
<dbReference type="GO" id="GO:0016491">
    <property type="term" value="F:oxidoreductase activity"/>
    <property type="evidence" value="ECO:0007669"/>
    <property type="project" value="UniProtKB-KW"/>
</dbReference>
<organism evidence="4 5">
    <name type="scientific">Lucifera butyrica</name>
    <dbReference type="NCBI Taxonomy" id="1351585"/>
    <lineage>
        <taxon>Bacteria</taxon>
        <taxon>Bacillati</taxon>
        <taxon>Bacillota</taxon>
        <taxon>Negativicutes</taxon>
        <taxon>Veillonellales</taxon>
        <taxon>Veillonellaceae</taxon>
        <taxon>Lucifera</taxon>
    </lineage>
</organism>
<dbReference type="Gene3D" id="3.40.109.10">
    <property type="entry name" value="NADH Oxidase"/>
    <property type="match status" value="1"/>
</dbReference>
<evidence type="ECO:0000313" key="5">
    <source>
        <dbReference type="Proteomes" id="UP000277811"/>
    </source>
</evidence>
<dbReference type="PANTHER" id="PTHR43425">
    <property type="entry name" value="OXYGEN-INSENSITIVE NADPH NITROREDUCTASE"/>
    <property type="match status" value="1"/>
</dbReference>
<reference evidence="4 5" key="1">
    <citation type="submission" date="2018-06" db="EMBL/GenBank/DDBJ databases">
        <authorList>
            <person name="Strepis N."/>
        </authorList>
    </citation>
    <scope>NUCLEOTIDE SEQUENCE [LARGE SCALE GENOMIC DNA]</scope>
    <source>
        <strain evidence="4">LUCI</strain>
    </source>
</reference>
<dbReference type="InterPro" id="IPR000415">
    <property type="entry name" value="Nitroreductase-like"/>
</dbReference>
<keyword evidence="3" id="KW-0560">Oxidoreductase</keyword>
<protein>
    <submittedName>
        <fullName evidence="4">Nitroreductase</fullName>
    </submittedName>
</protein>
<evidence type="ECO:0000256" key="2">
    <source>
        <dbReference type="ARBA" id="ARBA00022643"/>
    </source>
</evidence>
<evidence type="ECO:0000256" key="3">
    <source>
        <dbReference type="ARBA" id="ARBA00023002"/>
    </source>
</evidence>
<accession>A0A498R716</accession>
<dbReference type="RefSeq" id="WP_122628094.1">
    <property type="nucleotide sequence ID" value="NZ_UPPP01000072.1"/>
</dbReference>
<sequence length="248" mass="28135">MNNTLETIYSLRSIHGNFSERDISPEDLKTITDACVRAANASARQSYSVIVINDRQTIKDQFCYGGSKALLFCIDFNRILKTAAYLGQEFNTDGIIGFITGSTDTILAAQTAALAAKSLGIDSLFTNSIHRCDITKLNRAFDLPVKYCFPLIALILGYPQVEPGYMKGRLNGTGIIHYEKYHEPDKTDLDELVSTYDDPQRHMGMIHDWQDKGYQHYLDWFYRKWCSPVNTEKESEVYSVLRQAGFIV</sequence>
<dbReference type="EMBL" id="UPPP01000072">
    <property type="protein sequence ID" value="VBB07151.1"/>
    <property type="molecule type" value="Genomic_DNA"/>
</dbReference>